<sequence>MSPRKRSVAFVFWSPGTLQPNLKLKQLLDALKHLNFEEKDEYGSELWPLIEKITVKELNEQEIKQNNSTVKTHPVKSVPLSRQKAPPMAKPQIPKLSIEPMTEAEMQEASETFSERYRTAKPSVTVRPLYYNIRSKYRGIHHR</sequence>
<protein>
    <submittedName>
        <fullName evidence="4">WIYLD domain-containing protein</fullName>
    </submittedName>
</protein>
<dbReference type="Proteomes" id="UP000274131">
    <property type="component" value="Unassembled WGS sequence"/>
</dbReference>
<feature type="region of interest" description="Disordered" evidence="1">
    <location>
        <begin position="64"/>
        <end position="95"/>
    </location>
</feature>
<keyword evidence="3" id="KW-1185">Reference proteome</keyword>
<dbReference type="EMBL" id="UXUI01007624">
    <property type="protein sequence ID" value="VDD88415.1"/>
    <property type="molecule type" value="Genomic_DNA"/>
</dbReference>
<reference evidence="4" key="1">
    <citation type="submission" date="2017-02" db="UniProtKB">
        <authorList>
            <consortium name="WormBaseParasite"/>
        </authorList>
    </citation>
    <scope>IDENTIFICATION</scope>
</reference>
<evidence type="ECO:0000313" key="2">
    <source>
        <dbReference type="EMBL" id="VDD88415.1"/>
    </source>
</evidence>
<evidence type="ECO:0000313" key="3">
    <source>
        <dbReference type="Proteomes" id="UP000274131"/>
    </source>
</evidence>
<gene>
    <name evidence="2" type="ORF">EVEC_LOCUS3558</name>
</gene>
<proteinExistence type="predicted"/>
<dbReference type="AlphaFoldDB" id="A0A0N4V1L7"/>
<reference evidence="2 3" key="2">
    <citation type="submission" date="2018-10" db="EMBL/GenBank/DDBJ databases">
        <authorList>
            <consortium name="Pathogen Informatics"/>
        </authorList>
    </citation>
    <scope>NUCLEOTIDE SEQUENCE [LARGE SCALE GENOMIC DNA]</scope>
</reference>
<evidence type="ECO:0000313" key="4">
    <source>
        <dbReference type="WBParaSite" id="EVEC_0000385001-mRNA-1"/>
    </source>
</evidence>
<name>A0A0N4V1L7_ENTVE</name>
<accession>A0A0N4V1L7</accession>
<dbReference type="WBParaSite" id="EVEC_0000385001-mRNA-1">
    <property type="protein sequence ID" value="EVEC_0000385001-mRNA-1"/>
    <property type="gene ID" value="EVEC_0000385001"/>
</dbReference>
<organism evidence="4">
    <name type="scientific">Enterobius vermicularis</name>
    <name type="common">Human pinworm</name>
    <dbReference type="NCBI Taxonomy" id="51028"/>
    <lineage>
        <taxon>Eukaryota</taxon>
        <taxon>Metazoa</taxon>
        <taxon>Ecdysozoa</taxon>
        <taxon>Nematoda</taxon>
        <taxon>Chromadorea</taxon>
        <taxon>Rhabditida</taxon>
        <taxon>Spirurina</taxon>
        <taxon>Oxyuridomorpha</taxon>
        <taxon>Oxyuroidea</taxon>
        <taxon>Oxyuridae</taxon>
        <taxon>Enterobius</taxon>
    </lineage>
</organism>
<evidence type="ECO:0000256" key="1">
    <source>
        <dbReference type="SAM" id="MobiDB-lite"/>
    </source>
</evidence>